<protein>
    <submittedName>
        <fullName evidence="2">Uncharacterized protein</fullName>
    </submittedName>
</protein>
<comment type="caution">
    <text evidence="2">The sequence shown here is derived from an EMBL/GenBank/DDBJ whole genome shotgun (WGS) entry which is preliminary data.</text>
</comment>
<proteinExistence type="predicted"/>
<dbReference type="AlphaFoldDB" id="A0A5C6DDI8"/>
<evidence type="ECO:0000256" key="1">
    <source>
        <dbReference type="SAM" id="MobiDB-lite"/>
    </source>
</evidence>
<name>A0A5C6DDI8_9BACT</name>
<gene>
    <name evidence="2" type="ORF">Poly41_47580</name>
</gene>
<dbReference type="EMBL" id="SJPV01000009">
    <property type="protein sequence ID" value="TWU33761.1"/>
    <property type="molecule type" value="Genomic_DNA"/>
</dbReference>
<evidence type="ECO:0000313" key="3">
    <source>
        <dbReference type="Proteomes" id="UP000319143"/>
    </source>
</evidence>
<feature type="region of interest" description="Disordered" evidence="1">
    <location>
        <begin position="1"/>
        <end position="42"/>
    </location>
</feature>
<reference evidence="2 3" key="1">
    <citation type="submission" date="2019-02" db="EMBL/GenBank/DDBJ databases">
        <title>Deep-cultivation of Planctomycetes and their phenomic and genomic characterization uncovers novel biology.</title>
        <authorList>
            <person name="Wiegand S."/>
            <person name="Jogler M."/>
            <person name="Boedeker C."/>
            <person name="Pinto D."/>
            <person name="Vollmers J."/>
            <person name="Rivas-Marin E."/>
            <person name="Kohn T."/>
            <person name="Peeters S.H."/>
            <person name="Heuer A."/>
            <person name="Rast P."/>
            <person name="Oberbeckmann S."/>
            <person name="Bunk B."/>
            <person name="Jeske O."/>
            <person name="Meyerdierks A."/>
            <person name="Storesund J.E."/>
            <person name="Kallscheuer N."/>
            <person name="Luecker S."/>
            <person name="Lage O.M."/>
            <person name="Pohl T."/>
            <person name="Merkel B.J."/>
            <person name="Hornburger P."/>
            <person name="Mueller R.-W."/>
            <person name="Bruemmer F."/>
            <person name="Labrenz M."/>
            <person name="Spormann A.M."/>
            <person name="Op Den Camp H."/>
            <person name="Overmann J."/>
            <person name="Amann R."/>
            <person name="Jetten M.S.M."/>
            <person name="Mascher T."/>
            <person name="Medema M.H."/>
            <person name="Devos D.P."/>
            <person name="Kaster A.-K."/>
            <person name="Ovreas L."/>
            <person name="Rohde M."/>
            <person name="Galperin M.Y."/>
            <person name="Jogler C."/>
        </authorList>
    </citation>
    <scope>NUCLEOTIDE SEQUENCE [LARGE SCALE GENOMIC DNA]</scope>
    <source>
        <strain evidence="2 3">Poly41</strain>
    </source>
</reference>
<evidence type="ECO:0000313" key="2">
    <source>
        <dbReference type="EMBL" id="TWU33761.1"/>
    </source>
</evidence>
<accession>A0A5C6DDI8</accession>
<sequence>MSSKRARDGPSRIGVARLGSSRIRRRDPESGGGRTPVDRMPPVVNCPVAEPMQIWSLLRQIRIFPWIIRVRRR</sequence>
<keyword evidence="3" id="KW-1185">Reference proteome</keyword>
<feature type="compositionally biased region" description="Basic and acidic residues" evidence="1">
    <location>
        <begin position="1"/>
        <end position="10"/>
    </location>
</feature>
<dbReference type="Proteomes" id="UP000319143">
    <property type="component" value="Unassembled WGS sequence"/>
</dbReference>
<organism evidence="2 3">
    <name type="scientific">Novipirellula artificiosorum</name>
    <dbReference type="NCBI Taxonomy" id="2528016"/>
    <lineage>
        <taxon>Bacteria</taxon>
        <taxon>Pseudomonadati</taxon>
        <taxon>Planctomycetota</taxon>
        <taxon>Planctomycetia</taxon>
        <taxon>Pirellulales</taxon>
        <taxon>Pirellulaceae</taxon>
        <taxon>Novipirellula</taxon>
    </lineage>
</organism>